<name>A0AAV2RUN3_MEGNR</name>
<keyword evidence="7" id="KW-1185">Reference proteome</keyword>
<sequence length="184" mass="20758">MFYHTMMGCKSSSPLPGSVVLVLVLLLSLSATCDSFSGGGSAPSFLETGDCADFDIMEDFDIDRYTGSWYTILSIPSSYVHINSCNQYSIKRIKHRMQLNSLGFNERGNRQRQRAVLSRVKTEEGTYYETKSKGVPAVPYHIFASDYDSYACIYSCLGIIGLRAELYWVLSRNTTLQQEKIQYC</sequence>
<protein>
    <recommendedName>
        <fullName evidence="5">Lipocalin/cytosolic fatty-acid binding domain-containing protein</fullName>
    </recommendedName>
</protein>
<dbReference type="PRINTS" id="PR01273">
    <property type="entry name" value="INVTBRTCOLOR"/>
</dbReference>
<feature type="domain" description="Lipocalin/cytosolic fatty-acid binding" evidence="5">
    <location>
        <begin position="67"/>
        <end position="180"/>
    </location>
</feature>
<comment type="caution">
    <text evidence="6">The sequence shown here is derived from an EMBL/GenBank/DDBJ whole genome shotgun (WGS) entry which is preliminary data.</text>
</comment>
<evidence type="ECO:0000259" key="5">
    <source>
        <dbReference type="Pfam" id="PF00061"/>
    </source>
</evidence>
<dbReference type="InterPro" id="IPR003057">
    <property type="entry name" value="Invtbrt_color"/>
</dbReference>
<keyword evidence="2" id="KW-1015">Disulfide bond</keyword>
<dbReference type="InterPro" id="IPR000566">
    <property type="entry name" value="Lipocln_cytosolic_FA-bd_dom"/>
</dbReference>
<dbReference type="Pfam" id="PF00061">
    <property type="entry name" value="Lipocalin"/>
    <property type="match status" value="1"/>
</dbReference>
<dbReference type="PANTHER" id="PTHR10612">
    <property type="entry name" value="APOLIPOPROTEIN D"/>
    <property type="match status" value="1"/>
</dbReference>
<feature type="chain" id="PRO_5043393838" description="Lipocalin/cytosolic fatty-acid binding domain-containing protein" evidence="4">
    <location>
        <begin position="36"/>
        <end position="184"/>
    </location>
</feature>
<evidence type="ECO:0000313" key="6">
    <source>
        <dbReference type="EMBL" id="CAL4137838.1"/>
    </source>
</evidence>
<organism evidence="6 7">
    <name type="scientific">Meganyctiphanes norvegica</name>
    <name type="common">Northern krill</name>
    <name type="synonym">Thysanopoda norvegica</name>
    <dbReference type="NCBI Taxonomy" id="48144"/>
    <lineage>
        <taxon>Eukaryota</taxon>
        <taxon>Metazoa</taxon>
        <taxon>Ecdysozoa</taxon>
        <taxon>Arthropoda</taxon>
        <taxon>Crustacea</taxon>
        <taxon>Multicrustacea</taxon>
        <taxon>Malacostraca</taxon>
        <taxon>Eumalacostraca</taxon>
        <taxon>Eucarida</taxon>
        <taxon>Euphausiacea</taxon>
        <taxon>Euphausiidae</taxon>
        <taxon>Meganyctiphanes</taxon>
    </lineage>
</organism>
<dbReference type="Proteomes" id="UP001497623">
    <property type="component" value="Unassembled WGS sequence"/>
</dbReference>
<gene>
    <name evidence="6" type="ORF">MNOR_LOCUS28138</name>
</gene>
<evidence type="ECO:0000313" key="7">
    <source>
        <dbReference type="Proteomes" id="UP001497623"/>
    </source>
</evidence>
<reference evidence="6 7" key="1">
    <citation type="submission" date="2024-05" db="EMBL/GenBank/DDBJ databases">
        <authorList>
            <person name="Wallberg A."/>
        </authorList>
    </citation>
    <scope>NUCLEOTIDE SEQUENCE [LARGE SCALE GENOMIC DNA]</scope>
</reference>
<dbReference type="Gene3D" id="2.40.128.20">
    <property type="match status" value="1"/>
</dbReference>
<comment type="similarity">
    <text evidence="1 3">Belongs to the calycin superfamily. Lipocalin family.</text>
</comment>
<evidence type="ECO:0000256" key="3">
    <source>
        <dbReference type="RuleBase" id="RU003695"/>
    </source>
</evidence>
<feature type="non-terminal residue" evidence="6">
    <location>
        <position position="184"/>
    </location>
</feature>
<dbReference type="InterPro" id="IPR022271">
    <property type="entry name" value="Lipocalin_ApoD"/>
</dbReference>
<dbReference type="GO" id="GO:0006629">
    <property type="term" value="P:lipid metabolic process"/>
    <property type="evidence" value="ECO:0007669"/>
    <property type="project" value="TreeGrafter"/>
</dbReference>
<dbReference type="GO" id="GO:0031409">
    <property type="term" value="F:pigment binding"/>
    <property type="evidence" value="ECO:0007669"/>
    <property type="project" value="InterPro"/>
</dbReference>
<proteinExistence type="inferred from homology"/>
<dbReference type="AlphaFoldDB" id="A0AAV2RUN3"/>
<feature type="signal peptide" evidence="4">
    <location>
        <begin position="1"/>
        <end position="35"/>
    </location>
</feature>
<dbReference type="GO" id="GO:0005737">
    <property type="term" value="C:cytoplasm"/>
    <property type="evidence" value="ECO:0007669"/>
    <property type="project" value="TreeGrafter"/>
</dbReference>
<dbReference type="InterPro" id="IPR012674">
    <property type="entry name" value="Calycin"/>
</dbReference>
<dbReference type="PANTHER" id="PTHR10612:SF34">
    <property type="entry name" value="APOLIPOPROTEIN D"/>
    <property type="match status" value="1"/>
</dbReference>
<keyword evidence="4" id="KW-0732">Signal</keyword>
<dbReference type="InterPro" id="IPR022272">
    <property type="entry name" value="Lipocalin_CS"/>
</dbReference>
<dbReference type="EMBL" id="CAXKWB010030552">
    <property type="protein sequence ID" value="CAL4137838.1"/>
    <property type="molecule type" value="Genomic_DNA"/>
</dbReference>
<dbReference type="PROSITE" id="PS00213">
    <property type="entry name" value="LIPOCALIN"/>
    <property type="match status" value="1"/>
</dbReference>
<evidence type="ECO:0000256" key="1">
    <source>
        <dbReference type="ARBA" id="ARBA00006889"/>
    </source>
</evidence>
<dbReference type="PIRSF" id="PIRSF036893">
    <property type="entry name" value="Lipocalin_ApoD"/>
    <property type="match status" value="1"/>
</dbReference>
<dbReference type="GO" id="GO:0000302">
    <property type="term" value="P:response to reactive oxygen species"/>
    <property type="evidence" value="ECO:0007669"/>
    <property type="project" value="TreeGrafter"/>
</dbReference>
<dbReference type="SUPFAM" id="SSF50814">
    <property type="entry name" value="Lipocalins"/>
    <property type="match status" value="1"/>
</dbReference>
<evidence type="ECO:0000256" key="2">
    <source>
        <dbReference type="ARBA" id="ARBA00023157"/>
    </source>
</evidence>
<evidence type="ECO:0000256" key="4">
    <source>
        <dbReference type="SAM" id="SignalP"/>
    </source>
</evidence>
<accession>A0AAV2RUN3</accession>